<comment type="subunit">
    <text evidence="5">The Tol-Pal system is composed of five core proteins: the inner membrane proteins TolA, TolQ and TolR, the periplasmic protein TolB and the outer membrane protein Pal. They form a network linking the inner and outer membranes and the peptidoglycan layer.</text>
</comment>
<dbReference type="GO" id="GO:0051301">
    <property type="term" value="P:cell division"/>
    <property type="evidence" value="ECO:0007669"/>
    <property type="project" value="UniProtKB-UniRule"/>
</dbReference>
<dbReference type="SUPFAM" id="SSF69304">
    <property type="entry name" value="Tricorn protease N-terminal domain"/>
    <property type="match status" value="1"/>
</dbReference>
<dbReference type="InterPro" id="IPR014167">
    <property type="entry name" value="Tol-Pal_TolB"/>
</dbReference>
<comment type="subcellular location">
    <subcellularLocation>
        <location evidence="1 5">Periplasm</location>
    </subcellularLocation>
</comment>
<dbReference type="AlphaFoldDB" id="A0A0S2TFT6"/>
<dbReference type="EMBL" id="CP013099">
    <property type="protein sequence ID" value="ALP54015.1"/>
    <property type="molecule type" value="Genomic_DNA"/>
</dbReference>
<proteinExistence type="inferred from homology"/>
<evidence type="ECO:0000256" key="3">
    <source>
        <dbReference type="ARBA" id="ARBA00022729"/>
    </source>
</evidence>
<dbReference type="KEGG" id="tee:Tel_13225"/>
<comment type="similarity">
    <text evidence="2 5">Belongs to the TolB family.</text>
</comment>
<reference evidence="7" key="1">
    <citation type="submission" date="2015-10" db="EMBL/GenBank/DDBJ databases">
        <title>Description of Candidatus Tenderia electrophaga gen. nov, sp. nov., an Uncultivated Electroautotroph from a Biocathode Enrichment.</title>
        <authorList>
            <person name="Eddie B.J."/>
            <person name="Malanoski A.P."/>
            <person name="Wang Z."/>
            <person name="Hall R.J."/>
            <person name="Oh S.D."/>
            <person name="Heiner C."/>
            <person name="Lin B."/>
            <person name="Strycharz-Glaven S.M."/>
        </authorList>
    </citation>
    <scope>NUCLEOTIDE SEQUENCE [LARGE SCALE GENOMIC DNA]</scope>
    <source>
        <strain evidence="7">NRL1</strain>
    </source>
</reference>
<evidence type="ECO:0000256" key="1">
    <source>
        <dbReference type="ARBA" id="ARBA00004418"/>
    </source>
</evidence>
<name>A0A0S2TFT6_9GAMM</name>
<feature type="domain" description="TolB N-terminal" evidence="6">
    <location>
        <begin position="26"/>
        <end position="130"/>
    </location>
</feature>
<organism evidence="7 8">
    <name type="scientific">Candidatus Tenderia electrophaga</name>
    <dbReference type="NCBI Taxonomy" id="1748243"/>
    <lineage>
        <taxon>Bacteria</taxon>
        <taxon>Pseudomonadati</taxon>
        <taxon>Pseudomonadota</taxon>
        <taxon>Gammaproteobacteria</taxon>
        <taxon>Candidatus Tenderiales</taxon>
        <taxon>Candidatus Tenderiaceae</taxon>
        <taxon>Candidatus Tenderia</taxon>
    </lineage>
</organism>
<dbReference type="Pfam" id="PF04052">
    <property type="entry name" value="TolB_N"/>
    <property type="match status" value="1"/>
</dbReference>
<comment type="function">
    <text evidence="5">Part of the Tol-Pal system, which plays a role in outer membrane invagination during cell division and is important for maintaining outer membrane integrity.</text>
</comment>
<dbReference type="SUPFAM" id="SSF52964">
    <property type="entry name" value="TolB, N-terminal domain"/>
    <property type="match status" value="1"/>
</dbReference>
<keyword evidence="3 5" id="KW-0732">Signal</keyword>
<evidence type="ECO:0000313" key="7">
    <source>
        <dbReference type="EMBL" id="ALP54015.1"/>
    </source>
</evidence>
<evidence type="ECO:0000256" key="2">
    <source>
        <dbReference type="ARBA" id="ARBA00009820"/>
    </source>
</evidence>
<dbReference type="Gene3D" id="3.40.50.10070">
    <property type="entry name" value="TolB, N-terminal domain"/>
    <property type="match status" value="1"/>
</dbReference>
<dbReference type="PANTHER" id="PTHR36842">
    <property type="entry name" value="PROTEIN TOLB HOMOLOG"/>
    <property type="match status" value="1"/>
</dbReference>
<keyword evidence="4 5" id="KW-0574">Periplasm</keyword>
<dbReference type="Pfam" id="PF07676">
    <property type="entry name" value="PD40"/>
    <property type="match status" value="5"/>
</dbReference>
<dbReference type="HAMAP" id="MF_00671">
    <property type="entry name" value="TolB"/>
    <property type="match status" value="1"/>
</dbReference>
<dbReference type="GO" id="GO:0042597">
    <property type="term" value="C:periplasmic space"/>
    <property type="evidence" value="ECO:0007669"/>
    <property type="project" value="UniProtKB-SubCell"/>
</dbReference>
<dbReference type="PANTHER" id="PTHR36842:SF1">
    <property type="entry name" value="PROTEIN TOLB"/>
    <property type="match status" value="1"/>
</dbReference>
<keyword evidence="5" id="KW-0132">Cell division</keyword>
<evidence type="ECO:0000256" key="5">
    <source>
        <dbReference type="HAMAP-Rule" id="MF_00671"/>
    </source>
</evidence>
<protein>
    <recommendedName>
        <fullName evidence="5">Tol-Pal system protein TolB</fullName>
    </recommendedName>
</protein>
<dbReference type="InterPro" id="IPR011659">
    <property type="entry name" value="WD40"/>
</dbReference>
<accession>A0A0S2TFT6</accession>
<dbReference type="Proteomes" id="UP000055136">
    <property type="component" value="Chromosome"/>
</dbReference>
<gene>
    <name evidence="5" type="primary">tolB</name>
    <name evidence="7" type="ORF">Tel_13225</name>
</gene>
<evidence type="ECO:0000259" key="6">
    <source>
        <dbReference type="Pfam" id="PF04052"/>
    </source>
</evidence>
<keyword evidence="5" id="KW-0131">Cell cycle</keyword>
<keyword evidence="8" id="KW-1185">Reference proteome</keyword>
<dbReference type="STRING" id="1748243.Tel_13225"/>
<dbReference type="InterPro" id="IPR007195">
    <property type="entry name" value="TolB_N"/>
</dbReference>
<dbReference type="GO" id="GO:0017038">
    <property type="term" value="P:protein import"/>
    <property type="evidence" value="ECO:0007669"/>
    <property type="project" value="InterPro"/>
</dbReference>
<evidence type="ECO:0000256" key="4">
    <source>
        <dbReference type="ARBA" id="ARBA00022764"/>
    </source>
</evidence>
<evidence type="ECO:0000313" key="8">
    <source>
        <dbReference type="Proteomes" id="UP000055136"/>
    </source>
</evidence>
<sequence length="439" mass="48937">MILRYLVQLVLIMFITLAGGVARAGLTIDITQGVEGALPIAVVPFGWQGPAMNPPQDIAQIISDDLRRSGLFDPLSRNDMLSRPQEGSQVNYRDWRLLGTPNLVVGRMTGTGDQFKIQFQLFDVNRETQLVGYSFSAPEKDLRRIAHQISDIIYETLTGDKGAFNTRIAYITSKLWRTNNVRYYALHVADVDGHNAQLVVRSRQPIMSPSWSPDGRKLAYVSFENRRPMIYVQDIFTAERERVAGFSGINGAPAWSPDGTRLAMSLSKDGNSELYLMHVASRKLQRLTHHRAIDTEPEWSPDGRHLVFTSDRGGQPQIYRISAAGGEVKRLTFEGKYNAKPSYSPDGKQIAMVSGDNGNFRIAVLELETGFVQILTQSRLDESPSFAPNGSMIIYATEYLNRGVLAAVSVDGRVQQRIVLDEDGDAREPAWGPFLTTNK</sequence>
<dbReference type="InterPro" id="IPR011042">
    <property type="entry name" value="6-blade_b-propeller_TolB-like"/>
</dbReference>
<dbReference type="NCBIfam" id="TIGR02800">
    <property type="entry name" value="propeller_TolB"/>
    <property type="match status" value="1"/>
</dbReference>
<dbReference type="Gene3D" id="2.120.10.30">
    <property type="entry name" value="TolB, C-terminal domain"/>
    <property type="match status" value="1"/>
</dbReference>